<name>Q1YLE8_AURMS</name>
<evidence type="ECO:0000259" key="1">
    <source>
        <dbReference type="Pfam" id="PF16917"/>
    </source>
</evidence>
<dbReference type="HOGENOM" id="CLU_096777_1_0_5"/>
<evidence type="ECO:0000313" key="2">
    <source>
        <dbReference type="EMBL" id="EAS51783.1"/>
    </source>
</evidence>
<comment type="caution">
    <text evidence="2">The sequence shown here is derived from an EMBL/GenBank/DDBJ whole genome shotgun (WGS) entry which is preliminary data.</text>
</comment>
<dbReference type="OrthoDB" id="7657788at2"/>
<proteinExistence type="predicted"/>
<sequence>MTLSQIDIAPLADPEFPPAFTGHPVAAGVDPFAAAIEAARAQSHGAGDLFWSRDTDCAAAALILEPDVALAKAAQMLPLLMVAIGDALGGIGPPNLALTFRWPGTILANGATVGAVRLHVPGPRDPAGIPDHMVVGYALTIEASRNGPAEPGHDLAATALMEEGCGELDRTLIVEAVARHFLSWIDGWTHDGFRAAHQSWTSRADAMGETVDIVLDGVRHSGTMIGLDDAGGALLKTDGRTVLLPLTDAASGADS</sequence>
<gene>
    <name evidence="2" type="ORF">SI859A1_02599</name>
</gene>
<protein>
    <recommendedName>
        <fullName evidence="1">BPL/LPL catalytic domain-containing protein</fullName>
    </recommendedName>
</protein>
<dbReference type="Gene3D" id="3.30.930.10">
    <property type="entry name" value="Bira Bifunctional Protein, Domain 2"/>
    <property type="match status" value="1"/>
</dbReference>
<evidence type="ECO:0000313" key="3">
    <source>
        <dbReference type="Proteomes" id="UP000000321"/>
    </source>
</evidence>
<dbReference type="InterPro" id="IPR004143">
    <property type="entry name" value="BPL_LPL_catalytic"/>
</dbReference>
<feature type="domain" description="BPL/LPL catalytic" evidence="1">
    <location>
        <begin position="16"/>
        <end position="201"/>
    </location>
</feature>
<dbReference type="SUPFAM" id="SSF55681">
    <property type="entry name" value="Class II aaRS and biotin synthetases"/>
    <property type="match status" value="1"/>
</dbReference>
<dbReference type="Pfam" id="PF16917">
    <property type="entry name" value="BPL_LplA_LipB_2"/>
    <property type="match status" value="1"/>
</dbReference>
<organism evidence="2 3">
    <name type="scientific">Aurantimonas manganoxydans (strain ATCC BAA-1229 / DSM 21871 / SI85-9A1)</name>
    <dbReference type="NCBI Taxonomy" id="287752"/>
    <lineage>
        <taxon>Bacteria</taxon>
        <taxon>Pseudomonadati</taxon>
        <taxon>Pseudomonadota</taxon>
        <taxon>Alphaproteobacteria</taxon>
        <taxon>Hyphomicrobiales</taxon>
        <taxon>Aurantimonadaceae</taxon>
        <taxon>Aurantimonas</taxon>
    </lineage>
</organism>
<dbReference type="RefSeq" id="WP_009210421.1">
    <property type="nucleotide sequence ID" value="NZ_BBWP01000002.1"/>
</dbReference>
<accession>Q1YLE8</accession>
<keyword evidence="3" id="KW-1185">Reference proteome</keyword>
<dbReference type="BioCyc" id="AURANTIMONAS:SI859A1_02599-MONOMER"/>
<dbReference type="EMBL" id="AAPJ01000001">
    <property type="protein sequence ID" value="EAS51783.1"/>
    <property type="molecule type" value="Genomic_DNA"/>
</dbReference>
<dbReference type="Gene3D" id="2.30.30.100">
    <property type="match status" value="1"/>
</dbReference>
<dbReference type="Proteomes" id="UP000000321">
    <property type="component" value="Unassembled WGS sequence"/>
</dbReference>
<dbReference type="AlphaFoldDB" id="Q1YLE8"/>
<dbReference type="InterPro" id="IPR045864">
    <property type="entry name" value="aa-tRNA-synth_II/BPL/LPL"/>
</dbReference>
<reference evidence="2 3" key="1">
    <citation type="journal article" date="2008" name="Appl. Environ. Microbiol.">
        <title>Genomic insights into Mn(II) oxidation by the marine alphaproteobacterium Aurantimonas sp. strain SI85-9A1.</title>
        <authorList>
            <person name="Dick G.J."/>
            <person name="Podell S."/>
            <person name="Johnson H.A."/>
            <person name="Rivera-Espinoza Y."/>
            <person name="Bernier-Latmani R."/>
            <person name="McCarthy J.K."/>
            <person name="Torpey J.W."/>
            <person name="Clement B.G."/>
            <person name="Gaasterland T."/>
            <person name="Tebo B.M."/>
        </authorList>
    </citation>
    <scope>NUCLEOTIDE SEQUENCE [LARGE SCALE GENOMIC DNA]</scope>
    <source>
        <strain evidence="2 3">SI85-9A1</strain>
    </source>
</reference>